<dbReference type="SUPFAM" id="SSF88713">
    <property type="entry name" value="Glycoside hydrolase/deacetylase"/>
    <property type="match status" value="1"/>
</dbReference>
<keyword evidence="1" id="KW-0732">Signal</keyword>
<dbReference type="InterPro" id="IPR002509">
    <property type="entry name" value="NODB_dom"/>
</dbReference>
<dbReference type="AlphaFoldDB" id="A0ABD5Z117"/>
<dbReference type="EMBL" id="JBHTAR010000011">
    <property type="protein sequence ID" value="MFC7198873.1"/>
    <property type="molecule type" value="Genomic_DNA"/>
</dbReference>
<dbReference type="Gene3D" id="3.20.20.370">
    <property type="entry name" value="Glycoside hydrolase/deacetylase"/>
    <property type="match status" value="1"/>
</dbReference>
<dbReference type="InterPro" id="IPR051398">
    <property type="entry name" value="Polysacch_Deacetylase"/>
</dbReference>
<name>A0ABD5Z117_9EURY</name>
<evidence type="ECO:0000313" key="4">
    <source>
        <dbReference type="Proteomes" id="UP001596447"/>
    </source>
</evidence>
<organism evidence="3 4">
    <name type="scientific">Halospeciosus flavus</name>
    <dbReference type="NCBI Taxonomy" id="3032283"/>
    <lineage>
        <taxon>Archaea</taxon>
        <taxon>Methanobacteriati</taxon>
        <taxon>Methanobacteriota</taxon>
        <taxon>Stenosarchaea group</taxon>
        <taxon>Halobacteria</taxon>
        <taxon>Halobacteriales</taxon>
        <taxon>Halobacteriaceae</taxon>
        <taxon>Halospeciosus</taxon>
    </lineage>
</organism>
<dbReference type="PANTHER" id="PTHR34216">
    <property type="match status" value="1"/>
</dbReference>
<proteinExistence type="predicted"/>
<dbReference type="RefSeq" id="WP_279528830.1">
    <property type="nucleotide sequence ID" value="NZ_CP122312.1"/>
</dbReference>
<evidence type="ECO:0000313" key="3">
    <source>
        <dbReference type="EMBL" id="MFC7198873.1"/>
    </source>
</evidence>
<gene>
    <name evidence="3" type="ORF">ACFQJ9_05460</name>
</gene>
<comment type="caution">
    <text evidence="3">The sequence shown here is derived from an EMBL/GenBank/DDBJ whole genome shotgun (WGS) entry which is preliminary data.</text>
</comment>
<dbReference type="Proteomes" id="UP001596447">
    <property type="component" value="Unassembled WGS sequence"/>
</dbReference>
<evidence type="ECO:0000256" key="1">
    <source>
        <dbReference type="ARBA" id="ARBA00022729"/>
    </source>
</evidence>
<dbReference type="InterPro" id="IPR011330">
    <property type="entry name" value="Glyco_hydro/deAcase_b/a-brl"/>
</dbReference>
<keyword evidence="4" id="KW-1185">Reference proteome</keyword>
<reference evidence="3 4" key="1">
    <citation type="journal article" date="2019" name="Int. J. Syst. Evol. Microbiol.">
        <title>The Global Catalogue of Microorganisms (GCM) 10K type strain sequencing project: providing services to taxonomists for standard genome sequencing and annotation.</title>
        <authorList>
            <consortium name="The Broad Institute Genomics Platform"/>
            <consortium name="The Broad Institute Genome Sequencing Center for Infectious Disease"/>
            <person name="Wu L."/>
            <person name="Ma J."/>
        </authorList>
    </citation>
    <scope>NUCLEOTIDE SEQUENCE [LARGE SCALE GENOMIC DNA]</scope>
    <source>
        <strain evidence="3 4">XZGYJ-43</strain>
    </source>
</reference>
<feature type="domain" description="NodB homology" evidence="2">
    <location>
        <begin position="2"/>
        <end position="86"/>
    </location>
</feature>
<sequence length="294" mass="32387">MEPTVVFVYDDGPIADYETAYPVHQRFDAPACIAVVSEWLGTSPGPLRRVLGRGTEYLDESHVRELADAGWEVLSHGAAHRPLDATRTTARADRGDRVLHVETDIHGREQGDTLVVETVHGETRVTVGRASHLPGRTAIVLRDPLVESVPDGASVRFAEEVVRDELETSKRDLEALGVSVDDVALPYSRYGPTDREVVPEVYDGVANAALGGVNIDPTDPYDLRRQYLGRDALTDEQLERFLETVRDRNALALFGGHSHRHVDADRIADALGLAREFEIRVTTLRDALASLPDD</sequence>
<protein>
    <submittedName>
        <fullName evidence="3">Polysaccharide deacetylase family protein</fullName>
    </submittedName>
</protein>
<dbReference type="PANTHER" id="PTHR34216:SF7">
    <property type="entry name" value="POLY-BETA-1,6-N-ACETYL-D-GLUCOSAMINE N-DEACETYLASE"/>
    <property type="match status" value="1"/>
</dbReference>
<dbReference type="Pfam" id="PF01522">
    <property type="entry name" value="Polysacc_deac_1"/>
    <property type="match status" value="1"/>
</dbReference>
<accession>A0ABD5Z117</accession>
<evidence type="ECO:0000259" key="2">
    <source>
        <dbReference type="Pfam" id="PF01522"/>
    </source>
</evidence>